<evidence type="ECO:0000313" key="3">
    <source>
        <dbReference type="Proteomes" id="UP001198200"/>
    </source>
</evidence>
<dbReference type="EMBL" id="JAJEQN010000003">
    <property type="protein sequence ID" value="MCC2220360.1"/>
    <property type="molecule type" value="Genomic_DNA"/>
</dbReference>
<gene>
    <name evidence="2" type="ORF">LKD48_01685</name>
</gene>
<feature type="transmembrane region" description="Helical" evidence="1">
    <location>
        <begin position="6"/>
        <end position="26"/>
    </location>
</feature>
<proteinExistence type="predicted"/>
<keyword evidence="1" id="KW-0472">Membrane</keyword>
<feature type="transmembrane region" description="Helical" evidence="1">
    <location>
        <begin position="35"/>
        <end position="58"/>
    </location>
</feature>
<comment type="caution">
    <text evidence="2">The sequence shown here is derived from an EMBL/GenBank/DDBJ whole genome shotgun (WGS) entry which is preliminary data.</text>
</comment>
<dbReference type="GO" id="GO:0004190">
    <property type="term" value="F:aspartic-type endopeptidase activity"/>
    <property type="evidence" value="ECO:0007669"/>
    <property type="project" value="InterPro"/>
</dbReference>
<name>A0AAE3JAL3_9FIRM</name>
<dbReference type="Pfam" id="PF03419">
    <property type="entry name" value="Peptidase_U4"/>
    <property type="match status" value="1"/>
</dbReference>
<feature type="transmembrane region" description="Helical" evidence="1">
    <location>
        <begin position="64"/>
        <end position="84"/>
    </location>
</feature>
<keyword evidence="1" id="KW-1133">Transmembrane helix</keyword>
<feature type="transmembrane region" description="Helical" evidence="1">
    <location>
        <begin position="130"/>
        <end position="150"/>
    </location>
</feature>
<dbReference type="AlphaFoldDB" id="A0AAE3JAL3"/>
<evidence type="ECO:0000313" key="2">
    <source>
        <dbReference type="EMBL" id="MCC2220360.1"/>
    </source>
</evidence>
<protein>
    <submittedName>
        <fullName evidence="2">Sigma-E processing peptidase SpoIIGA</fullName>
    </submittedName>
</protein>
<reference evidence="2 3" key="1">
    <citation type="submission" date="2021-10" db="EMBL/GenBank/DDBJ databases">
        <title>Anaerobic single-cell dispensing facilitates the cultivation of human gut bacteria.</title>
        <authorList>
            <person name="Afrizal A."/>
        </authorList>
    </citation>
    <scope>NUCLEOTIDE SEQUENCE [LARGE SCALE GENOMIC DNA]</scope>
    <source>
        <strain evidence="2 3">CLA-AA-H224</strain>
    </source>
</reference>
<accession>A0AAE3JAL3</accession>
<keyword evidence="1" id="KW-0812">Transmembrane</keyword>
<evidence type="ECO:0000256" key="1">
    <source>
        <dbReference type="SAM" id="Phobius"/>
    </source>
</evidence>
<dbReference type="RefSeq" id="WP_308730984.1">
    <property type="nucleotide sequence ID" value="NZ_JAJEQN010000003.1"/>
</dbReference>
<sequence length="289" mass="33103">MIAVDLYFLMNAAYDLTLLCVVGIVARKRLYFGRVLAAALFGAAWSVTALIAALYFVLPSCALWIVKMITYLLCPYLMCLIAYRRNINVMQKIFMREFLLKNIELLLYFYVAGALISGLMLLLKWSGIHIPSWILMPVCSILAVFFWRYITKKEAQEKQIYEVTLIYQGKTFSVKALYDSGNTLMTRKSEPVHVLAPSIWKELIGEDPWKEDGFAVPYQTVSETSVMPGIYLDEIHLKEKAITEKKQQLVKENSKEKVLVLRHVPTGLGSMEFDKAGECQMLLHRDTFD</sequence>
<dbReference type="InterPro" id="IPR005081">
    <property type="entry name" value="SpoIIGA"/>
</dbReference>
<feature type="transmembrane region" description="Helical" evidence="1">
    <location>
        <begin position="105"/>
        <end position="124"/>
    </location>
</feature>
<keyword evidence="3" id="KW-1185">Reference proteome</keyword>
<dbReference type="Proteomes" id="UP001198200">
    <property type="component" value="Unassembled WGS sequence"/>
</dbReference>
<organism evidence="2 3">
    <name type="scientific">Anthropogastromicrobium aceti</name>
    <dbReference type="NCBI Taxonomy" id="2981768"/>
    <lineage>
        <taxon>Bacteria</taxon>
        <taxon>Bacillati</taxon>
        <taxon>Bacillota</taxon>
        <taxon>Clostridia</taxon>
        <taxon>Lachnospirales</taxon>
        <taxon>Lachnospiraceae</taxon>
        <taxon>Anthropogastromicrobium</taxon>
    </lineage>
</organism>
<dbReference type="GO" id="GO:0006508">
    <property type="term" value="P:proteolysis"/>
    <property type="evidence" value="ECO:0007669"/>
    <property type="project" value="InterPro"/>
</dbReference>
<dbReference type="GO" id="GO:0030436">
    <property type="term" value="P:asexual sporulation"/>
    <property type="evidence" value="ECO:0007669"/>
    <property type="project" value="InterPro"/>
</dbReference>